<evidence type="ECO:0000259" key="1">
    <source>
        <dbReference type="Pfam" id="PF13847"/>
    </source>
</evidence>
<dbReference type="EMBL" id="FP929003">
    <property type="protein sequence ID" value="CBK41926.1"/>
    <property type="molecule type" value="Genomic_DNA"/>
</dbReference>
<dbReference type="PANTHER" id="PTHR43464:SF23">
    <property type="entry name" value="JUVENILE HORMONE ACID O-METHYLTRANSFERASE"/>
    <property type="match status" value="1"/>
</dbReference>
<dbReference type="Pfam" id="PF13847">
    <property type="entry name" value="Methyltransf_31"/>
    <property type="match status" value="1"/>
</dbReference>
<dbReference type="CDD" id="cd02440">
    <property type="entry name" value="AdoMet_MTases"/>
    <property type="match status" value="1"/>
</dbReference>
<dbReference type="HOGENOM" id="CLU_673844_0_0_0"/>
<dbReference type="InterPro" id="IPR029063">
    <property type="entry name" value="SAM-dependent_MTases_sf"/>
</dbReference>
<name>D8PFB7_9BACT</name>
<gene>
    <name evidence="2" type="ORF">NIDE2210</name>
</gene>
<feature type="domain" description="Methyltransferase" evidence="1">
    <location>
        <begin position="101"/>
        <end position="184"/>
    </location>
</feature>
<dbReference type="Gene3D" id="3.40.50.150">
    <property type="entry name" value="Vaccinia Virus protein VP39"/>
    <property type="match status" value="1"/>
</dbReference>
<dbReference type="PANTHER" id="PTHR43464">
    <property type="entry name" value="METHYLTRANSFERASE"/>
    <property type="match status" value="1"/>
</dbReference>
<dbReference type="GO" id="GO:0010420">
    <property type="term" value="F:polyprenyldihydroxybenzoate methyltransferase activity"/>
    <property type="evidence" value="ECO:0007669"/>
    <property type="project" value="TreeGrafter"/>
</dbReference>
<dbReference type="Proteomes" id="UP000001660">
    <property type="component" value="Chromosome"/>
</dbReference>
<sequence length="408" mass="45552">MPGDTNDEIRASLREHLARWGLRHVESDAAYFAWQREVFTPQELDTLHRHIEAKRQATDGPAAEIAFYDLTAQPRSVPALYSQRYEYYLEVGARVAGHLGDASTILDVGCGIGILTTFYAKRCPASTIVGIDRSPASVDLARQLAQELGLTNVRFECRDLDQQDLAGCFDLIIATHTLLQAEQEPGLASRDWSTFVRPADAQAQQEFEQRIGVGVRLDRLRAGLTPGGRMVVFEKARQLARRIAFQRALAARGLRLLAPPEPVRYRSVEEVTDDGPLYVMGLVPREQACEWDESPEADGMPPLDLESLRSARAQGDQPLYENHQISAEQGWLSLPSKQVTAQVTSREADGRQLHVEWGRAGAFVYLYCANTFDQRQLVLIEPARAAVLETYYREITSEQSGGGKETVR</sequence>
<dbReference type="AlphaFoldDB" id="D8PFB7"/>
<organism evidence="2 3">
    <name type="scientific">Nitrospira defluvii</name>
    <dbReference type="NCBI Taxonomy" id="330214"/>
    <lineage>
        <taxon>Bacteria</taxon>
        <taxon>Pseudomonadati</taxon>
        <taxon>Nitrospirota</taxon>
        <taxon>Nitrospiria</taxon>
        <taxon>Nitrospirales</taxon>
        <taxon>Nitrospiraceae</taxon>
        <taxon>Nitrospira</taxon>
    </lineage>
</organism>
<evidence type="ECO:0000313" key="2">
    <source>
        <dbReference type="EMBL" id="CBK41926.1"/>
    </source>
</evidence>
<keyword evidence="3" id="KW-1185">Reference proteome</keyword>
<proteinExistence type="predicted"/>
<evidence type="ECO:0000313" key="3">
    <source>
        <dbReference type="Proteomes" id="UP000001660"/>
    </source>
</evidence>
<dbReference type="eggNOG" id="COG2890">
    <property type="taxonomic scope" value="Bacteria"/>
</dbReference>
<dbReference type="SUPFAM" id="SSF53335">
    <property type="entry name" value="S-adenosyl-L-methionine-dependent methyltransferases"/>
    <property type="match status" value="1"/>
</dbReference>
<dbReference type="InterPro" id="IPR025714">
    <property type="entry name" value="Methyltranfer_dom"/>
</dbReference>
<protein>
    <recommendedName>
        <fullName evidence="1">Methyltransferase domain-containing protein</fullName>
    </recommendedName>
</protein>
<dbReference type="STRING" id="330214.NIDE2210"/>
<dbReference type="KEGG" id="nde:NIDE2210"/>
<accession>D8PFB7</accession>
<reference evidence="2 3" key="1">
    <citation type="journal article" date="2010" name="Proc. Natl. Acad. Sci. U.S.A.">
        <title>A Nitrospira metagenome illuminates the physiology and evolution of globally important nitrite-oxidizing bacteria.</title>
        <authorList>
            <person name="Lucker S."/>
            <person name="Wagner M."/>
            <person name="Maixner F."/>
            <person name="Pelletier E."/>
            <person name="Koch H."/>
            <person name="Vacherie B."/>
            <person name="Rattei T."/>
            <person name="Sinninghe Damste J."/>
            <person name="Spieck E."/>
            <person name="Le Paslier D."/>
            <person name="Daims H."/>
        </authorList>
    </citation>
    <scope>NUCLEOTIDE SEQUENCE [LARGE SCALE GENOMIC DNA]</scope>
</reference>